<sequence>MLKEGQLVYYLVGSRVDQGHVIDIEQKANGTGFTFRIDSFGGCEGQYVIDSSEIGLSVFLTEEEADAHWGNGHGLPTYC</sequence>
<proteinExistence type="predicted"/>
<dbReference type="RefSeq" id="WP_232057281.1">
    <property type="nucleotide sequence ID" value="NZ_AP019695.1"/>
</dbReference>
<name>A0A6N4TLY7_9FIRM</name>
<dbReference type="Proteomes" id="UP000464754">
    <property type="component" value="Chromosome"/>
</dbReference>
<dbReference type="KEGG" id="aarg:Aargi30884_23970"/>
<evidence type="ECO:0000313" key="1">
    <source>
        <dbReference type="EMBL" id="BBK23494.1"/>
    </source>
</evidence>
<protein>
    <submittedName>
        <fullName evidence="1">Uncharacterized protein</fullName>
    </submittedName>
</protein>
<evidence type="ECO:0000313" key="2">
    <source>
        <dbReference type="Proteomes" id="UP000464754"/>
    </source>
</evidence>
<dbReference type="EMBL" id="AP019695">
    <property type="protein sequence ID" value="BBK23494.1"/>
    <property type="molecule type" value="Genomic_DNA"/>
</dbReference>
<dbReference type="AlphaFoldDB" id="A0A6N4TLY7"/>
<gene>
    <name evidence="1" type="ORF">Aargi30884_23970</name>
</gene>
<reference evidence="2" key="1">
    <citation type="submission" date="2019-05" db="EMBL/GenBank/DDBJ databases">
        <title>Complete genome sequencing of Absiella argi strain JCM 30884.</title>
        <authorList>
            <person name="Sakamoto M."/>
            <person name="Murakami T."/>
            <person name="Mori H."/>
        </authorList>
    </citation>
    <scope>NUCLEOTIDE SEQUENCE [LARGE SCALE GENOMIC DNA]</scope>
    <source>
        <strain evidence="2">JCM 30884</strain>
    </source>
</reference>
<keyword evidence="2" id="KW-1185">Reference proteome</keyword>
<organism evidence="1 2">
    <name type="scientific">Amedibacterium intestinale</name>
    <dbReference type="NCBI Taxonomy" id="2583452"/>
    <lineage>
        <taxon>Bacteria</taxon>
        <taxon>Bacillati</taxon>
        <taxon>Bacillota</taxon>
        <taxon>Erysipelotrichia</taxon>
        <taxon>Erysipelotrichales</taxon>
        <taxon>Erysipelotrichaceae</taxon>
        <taxon>Amedibacterium</taxon>
    </lineage>
</organism>
<accession>A0A6N4TLY7</accession>